<dbReference type="EMBL" id="CP007806">
    <property type="protein sequence ID" value="AIG24450.1"/>
    <property type="molecule type" value="Genomic_DNA"/>
</dbReference>
<organism evidence="4 5">
    <name type="scientific">Brevibacillus laterosporus LMG 15441</name>
    <dbReference type="NCBI Taxonomy" id="1042163"/>
    <lineage>
        <taxon>Bacteria</taxon>
        <taxon>Bacillati</taxon>
        <taxon>Bacillota</taxon>
        <taxon>Bacilli</taxon>
        <taxon>Bacillales</taxon>
        <taxon>Paenibacillaceae</taxon>
        <taxon>Brevibacillus</taxon>
    </lineage>
</organism>
<evidence type="ECO:0000259" key="3">
    <source>
        <dbReference type="PROSITE" id="PS50801"/>
    </source>
</evidence>
<dbReference type="RefSeq" id="WP_003333949.1">
    <property type="nucleotide sequence ID" value="NZ_CP007806.1"/>
</dbReference>
<dbReference type="InterPro" id="IPR003658">
    <property type="entry name" value="Anti-sigma_ant"/>
</dbReference>
<evidence type="ECO:0000256" key="2">
    <source>
        <dbReference type="RuleBase" id="RU003749"/>
    </source>
</evidence>
<comment type="similarity">
    <text evidence="1 2">Belongs to the anti-sigma-factor antagonist family.</text>
</comment>
<dbReference type="PANTHER" id="PTHR33495">
    <property type="entry name" value="ANTI-SIGMA FACTOR ANTAGONIST TM_1081-RELATED-RELATED"/>
    <property type="match status" value="1"/>
</dbReference>
<dbReference type="InterPro" id="IPR036513">
    <property type="entry name" value="STAS_dom_sf"/>
</dbReference>
<dbReference type="STRING" id="1042163.BRLA_c000350"/>
<dbReference type="Pfam" id="PF01740">
    <property type="entry name" value="STAS"/>
    <property type="match status" value="1"/>
</dbReference>
<evidence type="ECO:0000313" key="4">
    <source>
        <dbReference type="EMBL" id="AIG24450.1"/>
    </source>
</evidence>
<dbReference type="AlphaFoldDB" id="A0A075R490"/>
<gene>
    <name evidence="4" type="primary">rsbV</name>
    <name evidence="4" type="ORF">BRLA_c000350</name>
</gene>
<dbReference type="CDD" id="cd07043">
    <property type="entry name" value="STAS_anti-anti-sigma_factors"/>
    <property type="match status" value="1"/>
</dbReference>
<name>A0A075R490_BRELA</name>
<accession>A0A075R490</accession>
<dbReference type="Gene3D" id="3.30.750.24">
    <property type="entry name" value="STAS domain"/>
    <property type="match status" value="1"/>
</dbReference>
<proteinExistence type="inferred from homology"/>
<dbReference type="eggNOG" id="COG1366">
    <property type="taxonomic scope" value="Bacteria"/>
</dbReference>
<sequence length="118" mass="13377">MNPTNIFEVTQQETESGTIVFLQGQLDLSMAPYFRTVVEPLVIQKDKTLTLNLRDLRYIDSTGIGIIISFLKMRNEMGTTLNVEEVSPKTQRLFDMIGITKFLMPQKESRMDKTGGTA</sequence>
<dbReference type="PROSITE" id="PS50801">
    <property type="entry name" value="STAS"/>
    <property type="match status" value="1"/>
</dbReference>
<feature type="domain" description="STAS" evidence="3">
    <location>
        <begin position="7"/>
        <end position="118"/>
    </location>
</feature>
<evidence type="ECO:0000256" key="1">
    <source>
        <dbReference type="ARBA" id="ARBA00009013"/>
    </source>
</evidence>
<reference evidence="4 5" key="1">
    <citation type="journal article" date="2011" name="J. Bacteriol.">
        <title>Genome sequence of Brevibacillus laterosporus LMG 15441, a pathogen of invertebrates.</title>
        <authorList>
            <person name="Djukic M."/>
            <person name="Poehlein A."/>
            <person name="Thurmer A."/>
            <person name="Daniel R."/>
        </authorList>
    </citation>
    <scope>NUCLEOTIDE SEQUENCE [LARGE SCALE GENOMIC DNA]</scope>
    <source>
        <strain evidence="4 5">LMG 15441</strain>
    </source>
</reference>
<dbReference type="SUPFAM" id="SSF52091">
    <property type="entry name" value="SpoIIaa-like"/>
    <property type="match status" value="1"/>
</dbReference>
<evidence type="ECO:0000313" key="5">
    <source>
        <dbReference type="Proteomes" id="UP000005850"/>
    </source>
</evidence>
<dbReference type="KEGG" id="blr:BRLA_c000350"/>
<keyword evidence="5" id="KW-1185">Reference proteome</keyword>
<dbReference type="Proteomes" id="UP000005850">
    <property type="component" value="Chromosome"/>
</dbReference>
<dbReference type="GO" id="GO:0043856">
    <property type="term" value="F:anti-sigma factor antagonist activity"/>
    <property type="evidence" value="ECO:0007669"/>
    <property type="project" value="InterPro"/>
</dbReference>
<dbReference type="NCBIfam" id="TIGR00377">
    <property type="entry name" value="ant_ant_sig"/>
    <property type="match status" value="1"/>
</dbReference>
<protein>
    <recommendedName>
        <fullName evidence="2">Anti-sigma factor antagonist</fullName>
    </recommendedName>
</protein>
<dbReference type="HOGENOM" id="CLU_115403_9_3_9"/>
<dbReference type="InterPro" id="IPR002645">
    <property type="entry name" value="STAS_dom"/>
</dbReference>